<feature type="region of interest" description="Disordered" evidence="1">
    <location>
        <begin position="40"/>
        <end position="61"/>
    </location>
</feature>
<keyword evidence="3" id="KW-1185">Reference proteome</keyword>
<reference evidence="2 3" key="1">
    <citation type="journal article" date="2014" name="ISME J.">
        <title>Candidatus Competibacter-lineage genomes retrieved from metagenomes reveal functional metabolic diversity.</title>
        <authorList>
            <person name="McIlroy S.J."/>
            <person name="Albertsen M."/>
            <person name="Andresen E.K."/>
            <person name="Saunders A.M."/>
            <person name="Kristiansen R."/>
            <person name="Stokholm-Bjerregaard M."/>
            <person name="Nielsen K.L."/>
            <person name="Nielsen P.H."/>
        </authorList>
    </citation>
    <scope>NUCLEOTIDE SEQUENCE [LARGE SCALE GENOMIC DNA]</scope>
    <source>
        <strain evidence="2 3">Run_B_J11</strain>
    </source>
</reference>
<gene>
    <name evidence="2" type="ORF">BN874_340001</name>
</gene>
<dbReference type="AlphaFoldDB" id="A0A7U7J578"/>
<sequence>MCLEIAAQLAERVGFIGLRRHQTSAGAILPVELVALHRAHHQARPCGGNQPQQDAGGHQPG</sequence>
<comment type="caution">
    <text evidence="2">The sequence shown here is derived from an EMBL/GenBank/DDBJ whole genome shotgun (WGS) entry which is preliminary data.</text>
</comment>
<dbReference type="Proteomes" id="UP000019184">
    <property type="component" value="Unassembled WGS sequence"/>
</dbReference>
<organism evidence="2 3">
    <name type="scientific">Candidatus Contendobacter odensis Run_B_J11</name>
    <dbReference type="NCBI Taxonomy" id="1400861"/>
    <lineage>
        <taxon>Bacteria</taxon>
        <taxon>Pseudomonadati</taxon>
        <taxon>Pseudomonadota</taxon>
        <taxon>Gammaproteobacteria</taxon>
        <taxon>Candidatus Competibacteraceae</taxon>
        <taxon>Candidatus Contendibacter</taxon>
    </lineage>
</organism>
<evidence type="ECO:0000313" key="2">
    <source>
        <dbReference type="EMBL" id="CDH46041.1"/>
    </source>
</evidence>
<accession>A0A7U7J578</accession>
<evidence type="ECO:0000256" key="1">
    <source>
        <dbReference type="SAM" id="MobiDB-lite"/>
    </source>
</evidence>
<name>A0A7U7J578_9GAMM</name>
<evidence type="ECO:0000313" key="3">
    <source>
        <dbReference type="Proteomes" id="UP000019184"/>
    </source>
</evidence>
<dbReference type="EMBL" id="CBTK010000248">
    <property type="protein sequence ID" value="CDH46041.1"/>
    <property type="molecule type" value="Genomic_DNA"/>
</dbReference>
<proteinExistence type="predicted"/>
<protein>
    <submittedName>
        <fullName evidence="2">Uncharacterized protein</fullName>
    </submittedName>
</protein>